<dbReference type="PANTHER" id="PTHR11266:SF17">
    <property type="entry name" value="PROTEIN MPV17"/>
    <property type="match status" value="1"/>
</dbReference>
<gene>
    <name evidence="8" type="primary">MPV17_1</name>
    <name evidence="8" type="ORF">DERP_012280</name>
</gene>
<proteinExistence type="inferred from homology"/>
<dbReference type="Pfam" id="PF04117">
    <property type="entry name" value="Mpv17_PMP22"/>
    <property type="match status" value="2"/>
</dbReference>
<reference evidence="8 9" key="2">
    <citation type="journal article" date="2022" name="Mol. Biol. Evol.">
        <title>Comparative Genomics Reveals Insights into the Divergent Evolution of Astigmatic Mites and Household Pest Adaptations.</title>
        <authorList>
            <person name="Xiong Q."/>
            <person name="Wan A.T."/>
            <person name="Liu X."/>
            <person name="Fung C.S."/>
            <person name="Xiao X."/>
            <person name="Malainual N."/>
            <person name="Hou J."/>
            <person name="Wang L."/>
            <person name="Wang M."/>
            <person name="Yang K.Y."/>
            <person name="Cui Y."/>
            <person name="Leung E.L."/>
            <person name="Nong W."/>
            <person name="Shin S.K."/>
            <person name="Au S.W."/>
            <person name="Jeong K.Y."/>
            <person name="Chew F.T."/>
            <person name="Hui J.H."/>
            <person name="Leung T.F."/>
            <person name="Tungtrongchitr A."/>
            <person name="Zhong N."/>
            <person name="Liu Z."/>
            <person name="Tsui S.K."/>
        </authorList>
    </citation>
    <scope>NUCLEOTIDE SEQUENCE [LARGE SCALE GENOMIC DNA]</scope>
    <source>
        <strain evidence="8">Derp</strain>
    </source>
</reference>
<evidence type="ECO:0000256" key="1">
    <source>
        <dbReference type="ARBA" id="ARBA00004141"/>
    </source>
</evidence>
<evidence type="ECO:0000256" key="2">
    <source>
        <dbReference type="ARBA" id="ARBA00006824"/>
    </source>
</evidence>
<evidence type="ECO:0000256" key="3">
    <source>
        <dbReference type="ARBA" id="ARBA00022692"/>
    </source>
</evidence>
<feature type="transmembrane region" description="Helical" evidence="7">
    <location>
        <begin position="52"/>
        <end position="70"/>
    </location>
</feature>
<dbReference type="InterPro" id="IPR007248">
    <property type="entry name" value="Mpv17_PMP22"/>
</dbReference>
<keyword evidence="3 7" id="KW-0812">Transmembrane</keyword>
<feature type="transmembrane region" description="Helical" evidence="7">
    <location>
        <begin position="195"/>
        <end position="213"/>
    </location>
</feature>
<dbReference type="EMBL" id="NJHN03000040">
    <property type="protein sequence ID" value="KAH9421547.1"/>
    <property type="molecule type" value="Genomic_DNA"/>
</dbReference>
<reference evidence="8 9" key="1">
    <citation type="journal article" date="2018" name="J. Allergy Clin. Immunol.">
        <title>High-quality assembly of Dermatophagoides pteronyssinus genome and transcriptome reveals a wide range of novel allergens.</title>
        <authorList>
            <person name="Liu X.Y."/>
            <person name="Yang K.Y."/>
            <person name="Wang M.Q."/>
            <person name="Kwok J.S."/>
            <person name="Zeng X."/>
            <person name="Yang Z."/>
            <person name="Xiao X.J."/>
            <person name="Lau C.P."/>
            <person name="Li Y."/>
            <person name="Huang Z.M."/>
            <person name="Ba J.G."/>
            <person name="Yim A.K."/>
            <person name="Ouyang C.Y."/>
            <person name="Ngai S.M."/>
            <person name="Chan T.F."/>
            <person name="Leung E.L."/>
            <person name="Liu L."/>
            <person name="Liu Z.G."/>
            <person name="Tsui S.K."/>
        </authorList>
    </citation>
    <scope>NUCLEOTIDE SEQUENCE [LARGE SCALE GENOMIC DNA]</scope>
    <source>
        <strain evidence="8">Derp</strain>
    </source>
</reference>
<evidence type="ECO:0000256" key="4">
    <source>
        <dbReference type="ARBA" id="ARBA00022989"/>
    </source>
</evidence>
<comment type="subcellular location">
    <subcellularLocation>
        <location evidence="1">Membrane</location>
        <topology evidence="1">Multi-pass membrane protein</topology>
    </subcellularLocation>
</comment>
<evidence type="ECO:0000313" key="9">
    <source>
        <dbReference type="Proteomes" id="UP000887458"/>
    </source>
</evidence>
<keyword evidence="4 7" id="KW-1133">Transmembrane helix</keyword>
<evidence type="ECO:0000256" key="7">
    <source>
        <dbReference type="RuleBase" id="RU363053"/>
    </source>
</evidence>
<keyword evidence="9" id="KW-1185">Reference proteome</keyword>
<accession>A0ABQ8JGH9</accession>
<comment type="similarity">
    <text evidence="2 7">Belongs to the peroxisomal membrane protein PXMP2/4 family.</text>
</comment>
<evidence type="ECO:0000256" key="6">
    <source>
        <dbReference type="ARBA" id="ARBA00049743"/>
    </source>
</evidence>
<sequence length="320" mass="37351">MNIFRAYHRVMTNHPIKTQCITTALLVTSGDLIAQKLIEKQPELIVKRTVKFALFGLLFVGPSITFWYRILDRRFGPKQLLLKPWQKVLIDQATFNPSIHMMAIIVLGLMSQESFKEIKTNIEDKYVDIMKNSYKVWPAVQMIMNIFRAYNRIMIKHPIKTQCITNACLVATGDIIAQKFIEKQPELLVKRTAKFALFGLVYIGPCISLWYRFLDRSFGRTKQIILKPWQKMIIDQSTFSPAINFFALPILGIMNRKSTNEIVKNIQENYIDIMIASYKIWPAVQIANFYLIPLNYRAIFASMFALIWNSYFTWKLGEKK</sequence>
<comment type="caution">
    <text evidence="8">The sequence shown here is derived from an EMBL/GenBank/DDBJ whole genome shotgun (WGS) entry which is preliminary data.</text>
</comment>
<protein>
    <recommendedName>
        <fullName evidence="6">Mitochondrial inner membrane protein Mpv17</fullName>
    </recommendedName>
</protein>
<dbReference type="Proteomes" id="UP000887458">
    <property type="component" value="Unassembled WGS sequence"/>
</dbReference>
<keyword evidence="5 7" id="KW-0472">Membrane</keyword>
<dbReference type="PANTHER" id="PTHR11266">
    <property type="entry name" value="PEROXISOMAL MEMBRANE PROTEIN 2, PXMP2 MPV17"/>
    <property type="match status" value="1"/>
</dbReference>
<name>A0ABQ8JGH9_DERPT</name>
<evidence type="ECO:0000256" key="5">
    <source>
        <dbReference type="ARBA" id="ARBA00023136"/>
    </source>
</evidence>
<organism evidence="8 9">
    <name type="scientific">Dermatophagoides pteronyssinus</name>
    <name type="common">European house dust mite</name>
    <dbReference type="NCBI Taxonomy" id="6956"/>
    <lineage>
        <taxon>Eukaryota</taxon>
        <taxon>Metazoa</taxon>
        <taxon>Ecdysozoa</taxon>
        <taxon>Arthropoda</taxon>
        <taxon>Chelicerata</taxon>
        <taxon>Arachnida</taxon>
        <taxon>Acari</taxon>
        <taxon>Acariformes</taxon>
        <taxon>Sarcoptiformes</taxon>
        <taxon>Astigmata</taxon>
        <taxon>Psoroptidia</taxon>
        <taxon>Analgoidea</taxon>
        <taxon>Pyroglyphidae</taxon>
        <taxon>Dermatophagoidinae</taxon>
        <taxon>Dermatophagoides</taxon>
    </lineage>
</organism>
<evidence type="ECO:0000313" key="8">
    <source>
        <dbReference type="EMBL" id="KAH9421547.1"/>
    </source>
</evidence>